<sequence length="57" mass="6460">MGLCAVCVSERGWSEAGSLAVFELRGLDASRAERTMLRILYDSEENQSSRIFVWHIL</sequence>
<protein>
    <submittedName>
        <fullName evidence="1">Uncharacterized protein</fullName>
    </submittedName>
</protein>
<accession>A0A0E9SV19</accession>
<dbReference type="AlphaFoldDB" id="A0A0E9SV19"/>
<proteinExistence type="predicted"/>
<name>A0A0E9SV19_ANGAN</name>
<dbReference type="EMBL" id="GBXM01064092">
    <property type="protein sequence ID" value="JAH44485.1"/>
    <property type="molecule type" value="Transcribed_RNA"/>
</dbReference>
<reference evidence="1" key="2">
    <citation type="journal article" date="2015" name="Fish Shellfish Immunol.">
        <title>Early steps in the European eel (Anguilla anguilla)-Vibrio vulnificus interaction in the gills: Role of the RtxA13 toxin.</title>
        <authorList>
            <person name="Callol A."/>
            <person name="Pajuelo D."/>
            <person name="Ebbesson L."/>
            <person name="Teles M."/>
            <person name="MacKenzie S."/>
            <person name="Amaro C."/>
        </authorList>
    </citation>
    <scope>NUCLEOTIDE SEQUENCE</scope>
</reference>
<evidence type="ECO:0000313" key="1">
    <source>
        <dbReference type="EMBL" id="JAH44485.1"/>
    </source>
</evidence>
<organism evidence="1">
    <name type="scientific">Anguilla anguilla</name>
    <name type="common">European freshwater eel</name>
    <name type="synonym">Muraena anguilla</name>
    <dbReference type="NCBI Taxonomy" id="7936"/>
    <lineage>
        <taxon>Eukaryota</taxon>
        <taxon>Metazoa</taxon>
        <taxon>Chordata</taxon>
        <taxon>Craniata</taxon>
        <taxon>Vertebrata</taxon>
        <taxon>Euteleostomi</taxon>
        <taxon>Actinopterygii</taxon>
        <taxon>Neopterygii</taxon>
        <taxon>Teleostei</taxon>
        <taxon>Anguilliformes</taxon>
        <taxon>Anguillidae</taxon>
        <taxon>Anguilla</taxon>
    </lineage>
</organism>
<reference evidence="1" key="1">
    <citation type="submission" date="2014-11" db="EMBL/GenBank/DDBJ databases">
        <authorList>
            <person name="Amaro Gonzalez C."/>
        </authorList>
    </citation>
    <scope>NUCLEOTIDE SEQUENCE</scope>
</reference>